<evidence type="ECO:0000313" key="3">
    <source>
        <dbReference type="Proteomes" id="UP001152607"/>
    </source>
</evidence>
<reference evidence="2" key="1">
    <citation type="submission" date="2023-01" db="EMBL/GenBank/DDBJ databases">
        <authorList>
            <person name="Van Ghelder C."/>
            <person name="Rancurel C."/>
        </authorList>
    </citation>
    <scope>NUCLEOTIDE SEQUENCE</scope>
    <source>
        <strain evidence="2">CNCM I-4278</strain>
    </source>
</reference>
<accession>A0A9W4UGQ4</accession>
<keyword evidence="3" id="KW-1185">Reference proteome</keyword>
<dbReference type="EMBL" id="CAOQHR010000006">
    <property type="protein sequence ID" value="CAI6335625.1"/>
    <property type="molecule type" value="Genomic_DNA"/>
</dbReference>
<sequence>MNNTATCMRLYNTTTLQPFLPRYYTRKYRFEMSDSETQCKHLDVRTFDSVRCCLACGAAVIDPPPADPSEFSIEPFDITAPKQYEYKDLNFELGQEVRLVVLKPGSSSEPIRCEIIHVNLESDPDFEAVSYTWATERGDDKKSEIIHCPGGTVIPVTVNCAAALRQLRHPTHSRRLWIDAICIHQDNVRERMHQVGLMGGIYSKALRVMICIGDSETDYSSAFEYLKGDSNNIDGKELARQMLTLRWFCRVWVIQEVALAAVAVMVCNGHTIMLTEDVVARISASLPAHQKLPGPLLWNPGSNIGRNHEGRDLLACLQATRSSLATDPRDKIYGIHSLLNPESRALIDIDYASGVAEVFTKAAAVVVRERQSLDIILRAITSRRDAHISGPLSPDSVDGLPSWVPNWYQDTSIWSCQFESEVLGPWKSTVDLVVDNSREREPPTEQLDSSGVTTEMLASPSFTRLRVRAHFIDVIVSIDYEQLMGFMACRQFFTLVRHLIEGAMDPLQTLPLDQELPQDQYRHVRSDSNRIIQLMHRCGVPGGQDLGALFKEWQTRYSWHSFENSGYGTQTRNNTVFRTRYSIGHTPSHYTAEALTIFAVDGVRDPLILQKTETNEHSYKIIDGCYLLAALELDRLNTPHSTGLWNYRGPLHPLHGWSGMIELE</sequence>
<dbReference type="OrthoDB" id="2157530at2759"/>
<dbReference type="PANTHER" id="PTHR24148">
    <property type="entry name" value="ANKYRIN REPEAT DOMAIN-CONTAINING PROTEIN 39 HOMOLOG-RELATED"/>
    <property type="match status" value="1"/>
</dbReference>
<proteinExistence type="predicted"/>
<dbReference type="PANTHER" id="PTHR24148:SF73">
    <property type="entry name" value="HET DOMAIN PROTEIN (AFU_ORTHOLOGUE AFUA_8G01020)"/>
    <property type="match status" value="1"/>
</dbReference>
<organism evidence="2 3">
    <name type="scientific">Periconia digitata</name>
    <dbReference type="NCBI Taxonomy" id="1303443"/>
    <lineage>
        <taxon>Eukaryota</taxon>
        <taxon>Fungi</taxon>
        <taxon>Dikarya</taxon>
        <taxon>Ascomycota</taxon>
        <taxon>Pezizomycotina</taxon>
        <taxon>Dothideomycetes</taxon>
        <taxon>Pleosporomycetidae</taxon>
        <taxon>Pleosporales</taxon>
        <taxon>Massarineae</taxon>
        <taxon>Periconiaceae</taxon>
        <taxon>Periconia</taxon>
    </lineage>
</organism>
<evidence type="ECO:0000313" key="2">
    <source>
        <dbReference type="EMBL" id="CAI6335625.1"/>
    </source>
</evidence>
<dbReference type="Pfam" id="PF06985">
    <property type="entry name" value="HET"/>
    <property type="match status" value="1"/>
</dbReference>
<name>A0A9W4UGQ4_9PLEO</name>
<dbReference type="AlphaFoldDB" id="A0A9W4UGQ4"/>
<gene>
    <name evidence="2" type="ORF">PDIGIT_LOCUS8709</name>
</gene>
<feature type="domain" description="Heterokaryon incompatibility" evidence="1">
    <location>
        <begin position="126"/>
        <end position="256"/>
    </location>
</feature>
<dbReference type="Proteomes" id="UP001152607">
    <property type="component" value="Unassembled WGS sequence"/>
</dbReference>
<dbReference type="InterPro" id="IPR052895">
    <property type="entry name" value="HetReg/Transcr_Mod"/>
</dbReference>
<comment type="caution">
    <text evidence="2">The sequence shown here is derived from an EMBL/GenBank/DDBJ whole genome shotgun (WGS) entry which is preliminary data.</text>
</comment>
<dbReference type="InterPro" id="IPR010730">
    <property type="entry name" value="HET"/>
</dbReference>
<protein>
    <recommendedName>
        <fullName evidence="1">Heterokaryon incompatibility domain-containing protein</fullName>
    </recommendedName>
</protein>
<evidence type="ECO:0000259" key="1">
    <source>
        <dbReference type="Pfam" id="PF06985"/>
    </source>
</evidence>